<evidence type="ECO:0000256" key="4">
    <source>
        <dbReference type="ARBA" id="ARBA00023136"/>
    </source>
</evidence>
<sequence length="269" mass="31243">MRFFALLQTLVLLGATATAYRLQYPDHDSKTGKRGLERRDGKYFHEPSGSLELGHYDARFFKQALDYDEHRIVLRNLIRAYLTVCSENKVETWLAHGTLLGWWWNGQVMPWDYDLDVQMSAATLDWVGENLNRTEHFYNWTGTDNSQHTSRYLLDINPHHIERDRGDGLNIIDARWIDMANGAFVDVTGVAERELPENPGVWSCRNSHRYHTTDLFPMRQTEFEGLPAIVPYSFERILIEEYGDRSIVATEWAGKRGSGWIKVRMGFVV</sequence>
<keyword evidence="4" id="KW-0472">Membrane</keyword>
<feature type="domain" description="LicD/FKTN/FKRP nucleotidyltransferase" evidence="6">
    <location>
        <begin position="204"/>
        <end position="243"/>
    </location>
</feature>
<comment type="subcellular location">
    <subcellularLocation>
        <location evidence="1">Membrane</location>
        <topology evidence="1">Single-pass membrane protein</topology>
    </subcellularLocation>
</comment>
<dbReference type="RefSeq" id="XP_003004338.1">
    <property type="nucleotide sequence ID" value="XM_003004292.1"/>
</dbReference>
<gene>
    <name evidence="7" type="ORF">VDBG_05451</name>
</gene>
<evidence type="ECO:0000256" key="5">
    <source>
        <dbReference type="SAM" id="SignalP"/>
    </source>
</evidence>
<protein>
    <recommendedName>
        <fullName evidence="6">LicD/FKTN/FKRP nucleotidyltransferase domain-containing protein</fullName>
    </recommendedName>
</protein>
<dbReference type="HOGENOM" id="CLU_052528_0_1_1"/>
<dbReference type="STRING" id="526221.C9SKX4"/>
<evidence type="ECO:0000256" key="1">
    <source>
        <dbReference type="ARBA" id="ARBA00004167"/>
    </source>
</evidence>
<dbReference type="GeneID" id="9531324"/>
<dbReference type="AlphaFoldDB" id="C9SKX4"/>
<dbReference type="OMA" id="ILGHYDT"/>
<proteinExistence type="predicted"/>
<feature type="chain" id="PRO_5003002132" description="LicD/FKTN/FKRP nucleotidyltransferase domain-containing protein" evidence="5">
    <location>
        <begin position="20"/>
        <end position="269"/>
    </location>
</feature>
<evidence type="ECO:0000313" key="8">
    <source>
        <dbReference type="Proteomes" id="UP000008698"/>
    </source>
</evidence>
<feature type="domain" description="LicD/FKTN/FKRP nucleotidyltransferase" evidence="6">
    <location>
        <begin position="85"/>
        <end position="193"/>
    </location>
</feature>
<dbReference type="InterPro" id="IPR009644">
    <property type="entry name" value="FKTN/MNN4/W02B3.4-1"/>
</dbReference>
<keyword evidence="5" id="KW-0732">Signal</keyword>
<keyword evidence="3" id="KW-1133">Transmembrane helix</keyword>
<evidence type="ECO:0000256" key="2">
    <source>
        <dbReference type="ARBA" id="ARBA00022692"/>
    </source>
</evidence>
<name>C9SKX4_VERA1</name>
<dbReference type="KEGG" id="val:VDBG_05451"/>
<dbReference type="GO" id="GO:0009100">
    <property type="term" value="P:glycoprotein metabolic process"/>
    <property type="evidence" value="ECO:0007669"/>
    <property type="project" value="UniProtKB-ARBA"/>
</dbReference>
<dbReference type="GO" id="GO:0016020">
    <property type="term" value="C:membrane"/>
    <property type="evidence" value="ECO:0007669"/>
    <property type="project" value="UniProtKB-SubCell"/>
</dbReference>
<accession>C9SKX4</accession>
<keyword evidence="8" id="KW-1185">Reference proteome</keyword>
<dbReference type="OrthoDB" id="444255at2759"/>
<dbReference type="PANTHER" id="PTHR15407:SF28">
    <property type="entry name" value="RIBITOL-5-PHOSPHATE TRANSFERASE FKTN"/>
    <property type="match status" value="1"/>
</dbReference>
<dbReference type="EMBL" id="DS985219">
    <property type="protein sequence ID" value="EEY19342.1"/>
    <property type="molecule type" value="Genomic_DNA"/>
</dbReference>
<organism evidence="8">
    <name type="scientific">Verticillium alfalfae (strain VaMs.102 / ATCC MYA-4576 / FGSC 10136)</name>
    <name type="common">Verticillium wilt of alfalfa</name>
    <name type="synonym">Verticillium albo-atrum</name>
    <dbReference type="NCBI Taxonomy" id="526221"/>
    <lineage>
        <taxon>Eukaryota</taxon>
        <taxon>Fungi</taxon>
        <taxon>Dikarya</taxon>
        <taxon>Ascomycota</taxon>
        <taxon>Pezizomycotina</taxon>
        <taxon>Sordariomycetes</taxon>
        <taxon>Hypocreomycetidae</taxon>
        <taxon>Glomerellales</taxon>
        <taxon>Plectosphaerellaceae</taxon>
        <taxon>Verticillium</taxon>
    </lineage>
</organism>
<evidence type="ECO:0000313" key="7">
    <source>
        <dbReference type="EMBL" id="EEY19342.1"/>
    </source>
</evidence>
<evidence type="ECO:0000256" key="3">
    <source>
        <dbReference type="ARBA" id="ARBA00022989"/>
    </source>
</evidence>
<dbReference type="PANTHER" id="PTHR15407">
    <property type="entry name" value="FUKUTIN-RELATED"/>
    <property type="match status" value="1"/>
</dbReference>
<reference evidence="8" key="1">
    <citation type="journal article" date="2011" name="PLoS Pathog.">
        <title>Comparative genomics yields insights into niche adaptation of plant vascular wilt pathogens.</title>
        <authorList>
            <person name="Klosterman S.J."/>
            <person name="Subbarao K.V."/>
            <person name="Kang S."/>
            <person name="Veronese P."/>
            <person name="Gold S.E."/>
            <person name="Thomma B.P.H.J."/>
            <person name="Chen Z."/>
            <person name="Henrissat B."/>
            <person name="Lee Y.-H."/>
            <person name="Park J."/>
            <person name="Garcia-Pedrajas M.D."/>
            <person name="Barbara D.J."/>
            <person name="Anchieta A."/>
            <person name="de Jonge R."/>
            <person name="Santhanam P."/>
            <person name="Maruthachalam K."/>
            <person name="Atallah Z."/>
            <person name="Amyotte S.G."/>
            <person name="Paz Z."/>
            <person name="Inderbitzin P."/>
            <person name="Hayes R.J."/>
            <person name="Heiman D.I."/>
            <person name="Young S."/>
            <person name="Zeng Q."/>
            <person name="Engels R."/>
            <person name="Galagan J."/>
            <person name="Cuomo C.A."/>
            <person name="Dobinson K.F."/>
            <person name="Ma L.-J."/>
        </authorList>
    </citation>
    <scope>NUCLEOTIDE SEQUENCE [LARGE SCALE GENOMIC DNA]</scope>
    <source>
        <strain evidence="8">VaMs.102 / ATCC MYA-4576 / FGSC 10136</strain>
    </source>
</reference>
<evidence type="ECO:0000259" key="6">
    <source>
        <dbReference type="Pfam" id="PF04991"/>
    </source>
</evidence>
<dbReference type="InterPro" id="IPR007074">
    <property type="entry name" value="LicD/FKTN/FKRP_NTP_transf"/>
</dbReference>
<dbReference type="Proteomes" id="UP000008698">
    <property type="component" value="Unassembled WGS sequence"/>
</dbReference>
<keyword evidence="2" id="KW-0812">Transmembrane</keyword>
<dbReference type="eggNOG" id="ENOG502QREF">
    <property type="taxonomic scope" value="Eukaryota"/>
</dbReference>
<dbReference type="Pfam" id="PF04991">
    <property type="entry name" value="LicD"/>
    <property type="match status" value="2"/>
</dbReference>
<feature type="signal peptide" evidence="5">
    <location>
        <begin position="1"/>
        <end position="19"/>
    </location>
</feature>